<name>A0A212CNQ6_CEREH</name>
<organism evidence="1 2">
    <name type="scientific">Cervus elaphus hippelaphus</name>
    <name type="common">European red deer</name>
    <dbReference type="NCBI Taxonomy" id="46360"/>
    <lineage>
        <taxon>Eukaryota</taxon>
        <taxon>Metazoa</taxon>
        <taxon>Chordata</taxon>
        <taxon>Craniata</taxon>
        <taxon>Vertebrata</taxon>
        <taxon>Euteleostomi</taxon>
        <taxon>Mammalia</taxon>
        <taxon>Eutheria</taxon>
        <taxon>Laurasiatheria</taxon>
        <taxon>Artiodactyla</taxon>
        <taxon>Ruminantia</taxon>
        <taxon>Pecora</taxon>
        <taxon>Cervidae</taxon>
        <taxon>Cervinae</taxon>
        <taxon>Cervus</taxon>
    </lineage>
</organism>
<protein>
    <submittedName>
        <fullName evidence="1">Uncharacterized protein</fullName>
    </submittedName>
</protein>
<dbReference type="EMBL" id="MKHE01000015">
    <property type="protein sequence ID" value="OWK07621.1"/>
    <property type="molecule type" value="Genomic_DNA"/>
</dbReference>
<reference evidence="1 2" key="1">
    <citation type="journal article" date="2018" name="Mol. Genet. Genomics">
        <title>The red deer Cervus elaphus genome CerEla1.0: sequencing, annotating, genes, and chromosomes.</title>
        <authorList>
            <person name="Bana N.A."/>
            <person name="Nyiri A."/>
            <person name="Nagy J."/>
            <person name="Frank K."/>
            <person name="Nagy T."/>
            <person name="Steger V."/>
            <person name="Schiller M."/>
            <person name="Lakatos P."/>
            <person name="Sugar L."/>
            <person name="Horn P."/>
            <person name="Barta E."/>
            <person name="Orosz L."/>
        </authorList>
    </citation>
    <scope>NUCLEOTIDE SEQUENCE [LARGE SCALE GENOMIC DNA]</scope>
    <source>
        <strain evidence="1">Hungarian</strain>
    </source>
</reference>
<dbReference type="AlphaFoldDB" id="A0A212CNQ6"/>
<evidence type="ECO:0000313" key="1">
    <source>
        <dbReference type="EMBL" id="OWK07621.1"/>
    </source>
</evidence>
<proteinExistence type="predicted"/>
<sequence length="98" mass="11667">MAAHMEAFQTPQEVLAEQHQLDYLPLCDNYKREKYDQDNYHAVEIELKFAHMDISLQKLKEWKQCKKTTGDYNLVPAFLGKDKEKEAKHKVTREEKKL</sequence>
<keyword evidence="2" id="KW-1185">Reference proteome</keyword>
<evidence type="ECO:0000313" key="2">
    <source>
        <dbReference type="Proteomes" id="UP000242450"/>
    </source>
</evidence>
<gene>
    <name evidence="1" type="ORF">Celaphus_00008427</name>
</gene>
<dbReference type="Proteomes" id="UP000242450">
    <property type="component" value="Chromosome 15"/>
</dbReference>
<dbReference type="OrthoDB" id="270417at2759"/>
<comment type="caution">
    <text evidence="1">The sequence shown here is derived from an EMBL/GenBank/DDBJ whole genome shotgun (WGS) entry which is preliminary data.</text>
</comment>
<accession>A0A212CNQ6</accession>